<sequence length="451" mass="49780">MGLRTASVRHPHVEVMAPALTEPNQAANFKLSPDTQSASPINGGTEQHKLPISNGKELNDVLDNLNTLVLVTEIKKENGSLGKAIEASESAPLDSISSSFIMNNSSISMGDQEDKMGLQKSGLENVLNLLKEKPASDMEQMFNNLPPFPDPDLAGTGDIGQNVDEIMQVITSLEGGGTERLNNTSNDIGAESENIFPLALFNEMDVMSMSMEEPLIEGAISKETQTKELIADVQKRQVKLERKLEFLLRRLRKIQIRHMGQHFSGEVAGVFEHVHRTLRRLKDGVTTHTEVPETMTSAPLPAQQQQQQHSETIIPPDKMKPISSSSAKNLVRKLETSSILQSNTASRRHNTSLPQWSTEHKLDFQRVAGLLNTEVGIVQQEVDSEATASSSGGESCDEMQNYNNLQQQYLSIKKSGGNSDAILFPYKHYGRLENYHLNGVGIRAKVEMFIT</sequence>
<dbReference type="GO" id="GO:0044545">
    <property type="term" value="C:NSL complex"/>
    <property type="evidence" value="ECO:0007669"/>
    <property type="project" value="TreeGrafter"/>
</dbReference>
<reference evidence="3 4" key="1">
    <citation type="journal article" date="2024" name="BMC Genomics">
        <title>De novo assembly and annotation of Popillia japonica's genome with initial clues to its potential as an invasive pest.</title>
        <authorList>
            <person name="Cucini C."/>
            <person name="Boschi S."/>
            <person name="Funari R."/>
            <person name="Cardaioli E."/>
            <person name="Iannotti N."/>
            <person name="Marturano G."/>
            <person name="Paoli F."/>
            <person name="Bruttini M."/>
            <person name="Carapelli A."/>
            <person name="Frati F."/>
            <person name="Nardi F."/>
        </authorList>
    </citation>
    <scope>NUCLEOTIDE SEQUENCE [LARGE SCALE GENOMIC DNA]</scope>
    <source>
        <strain evidence="3">DMR45628</strain>
    </source>
</reference>
<dbReference type="PANTHER" id="PTHR22443:SF18">
    <property type="entry name" value="NON-SPECIFIC LETHAL 1, ISOFORM M"/>
    <property type="match status" value="1"/>
</dbReference>
<keyword evidence="4" id="KW-1185">Reference proteome</keyword>
<keyword evidence="1" id="KW-0175">Coiled coil</keyword>
<feature type="region of interest" description="Disordered" evidence="2">
    <location>
        <begin position="294"/>
        <end position="320"/>
    </location>
</feature>
<organism evidence="3 4">
    <name type="scientific">Popillia japonica</name>
    <name type="common">Japanese beetle</name>
    <dbReference type="NCBI Taxonomy" id="7064"/>
    <lineage>
        <taxon>Eukaryota</taxon>
        <taxon>Metazoa</taxon>
        <taxon>Ecdysozoa</taxon>
        <taxon>Arthropoda</taxon>
        <taxon>Hexapoda</taxon>
        <taxon>Insecta</taxon>
        <taxon>Pterygota</taxon>
        <taxon>Neoptera</taxon>
        <taxon>Endopterygota</taxon>
        <taxon>Coleoptera</taxon>
        <taxon>Polyphaga</taxon>
        <taxon>Scarabaeiformia</taxon>
        <taxon>Scarabaeidae</taxon>
        <taxon>Rutelinae</taxon>
        <taxon>Popillia</taxon>
    </lineage>
</organism>
<dbReference type="AlphaFoldDB" id="A0AAW1L8Q7"/>
<dbReference type="PANTHER" id="PTHR22443">
    <property type="entry name" value="NON-SPECIFIC LETHAL 1, ISOFORM M"/>
    <property type="match status" value="1"/>
</dbReference>
<proteinExistence type="predicted"/>
<comment type="caution">
    <text evidence="3">The sequence shown here is derived from an EMBL/GenBank/DDBJ whole genome shotgun (WGS) entry which is preliminary data.</text>
</comment>
<dbReference type="InterPro" id="IPR026180">
    <property type="entry name" value="NSL1"/>
</dbReference>
<gene>
    <name evidence="3" type="ORF">QE152_g15538</name>
</gene>
<evidence type="ECO:0000313" key="3">
    <source>
        <dbReference type="EMBL" id="KAK9730037.1"/>
    </source>
</evidence>
<dbReference type="Proteomes" id="UP001458880">
    <property type="component" value="Unassembled WGS sequence"/>
</dbReference>
<evidence type="ECO:0000313" key="4">
    <source>
        <dbReference type="Proteomes" id="UP001458880"/>
    </source>
</evidence>
<name>A0AAW1L8Q7_POPJA</name>
<evidence type="ECO:0000256" key="1">
    <source>
        <dbReference type="SAM" id="Coils"/>
    </source>
</evidence>
<accession>A0AAW1L8Q7</accession>
<feature type="coiled-coil region" evidence="1">
    <location>
        <begin position="230"/>
        <end position="257"/>
    </location>
</feature>
<protein>
    <submittedName>
        <fullName evidence="3">Uncharacterized protein</fullName>
    </submittedName>
</protein>
<dbReference type="GO" id="GO:0035035">
    <property type="term" value="F:histone acetyltransferase binding"/>
    <property type="evidence" value="ECO:0007669"/>
    <property type="project" value="TreeGrafter"/>
</dbReference>
<dbReference type="EMBL" id="JASPKY010000154">
    <property type="protein sequence ID" value="KAK9730037.1"/>
    <property type="molecule type" value="Genomic_DNA"/>
</dbReference>
<evidence type="ECO:0000256" key="2">
    <source>
        <dbReference type="SAM" id="MobiDB-lite"/>
    </source>
</evidence>